<keyword evidence="2" id="KW-1185">Reference proteome</keyword>
<evidence type="ECO:0000313" key="1">
    <source>
        <dbReference type="EMBL" id="CAH0518929.1"/>
    </source>
</evidence>
<reference evidence="1 2" key="1">
    <citation type="submission" date="2021-11" db="EMBL/GenBank/DDBJ databases">
        <authorList>
            <person name="Islam A."/>
            <person name="Islam S."/>
            <person name="Flora M.S."/>
            <person name="Rahman M."/>
            <person name="Ziaur R.M."/>
            <person name="Epstein J.H."/>
            <person name="Hassan M."/>
            <person name="Klassen M."/>
            <person name="Woodard K."/>
            <person name="Webb A."/>
            <person name="Webby R.J."/>
            <person name="El Zowalaty M.E."/>
        </authorList>
    </citation>
    <scope>NUCLEOTIDE SEQUENCE [LARGE SCALE GENOMIC DNA]</scope>
    <source>
        <strain evidence="1">Pbs1</strain>
    </source>
</reference>
<organism evidence="1 2">
    <name type="scientific">Peronospora belbahrii</name>
    <dbReference type="NCBI Taxonomy" id="622444"/>
    <lineage>
        <taxon>Eukaryota</taxon>
        <taxon>Sar</taxon>
        <taxon>Stramenopiles</taxon>
        <taxon>Oomycota</taxon>
        <taxon>Peronosporomycetes</taxon>
        <taxon>Peronosporales</taxon>
        <taxon>Peronosporaceae</taxon>
        <taxon>Peronospora</taxon>
    </lineage>
</organism>
<evidence type="ECO:0000313" key="2">
    <source>
        <dbReference type="Proteomes" id="UP001158986"/>
    </source>
</evidence>
<comment type="caution">
    <text evidence="1">The sequence shown here is derived from an EMBL/GenBank/DDBJ whole genome shotgun (WGS) entry which is preliminary data.</text>
</comment>
<gene>
    <name evidence="1" type="ORF">PBS001_LOCUS5479</name>
</gene>
<protein>
    <submittedName>
        <fullName evidence="1">Uncharacterized protein</fullName>
    </submittedName>
</protein>
<sequence>MKLLLSYVTNGGDLELLDKSCVNEMPPFNMNLTFAAQRNQLATNYGRARISQLSDLAGKKPTATRIATM</sequence>
<proteinExistence type="predicted"/>
<dbReference type="EMBL" id="CAKLCB010000273">
    <property type="protein sequence ID" value="CAH0518929.1"/>
    <property type="molecule type" value="Genomic_DNA"/>
</dbReference>
<name>A0ABN8D1F6_9STRA</name>
<dbReference type="Proteomes" id="UP001158986">
    <property type="component" value="Unassembled WGS sequence"/>
</dbReference>
<accession>A0ABN8D1F6</accession>